<keyword evidence="6" id="KW-0963">Cytoplasm</keyword>
<dbReference type="GO" id="GO:0030030">
    <property type="term" value="P:cell projection organization"/>
    <property type="evidence" value="ECO:0007669"/>
    <property type="project" value="UniProtKB-KW"/>
</dbReference>
<dbReference type="PROSITE" id="PS51419">
    <property type="entry name" value="RAB"/>
    <property type="match status" value="1"/>
</dbReference>
<evidence type="ECO:0000256" key="7">
    <source>
        <dbReference type="ARBA" id="ARBA00022794"/>
    </source>
</evidence>
<evidence type="ECO:0000313" key="15">
    <source>
        <dbReference type="EMBL" id="JAS58189.1"/>
    </source>
</evidence>
<dbReference type="EMBL" id="GECZ01011580">
    <property type="protein sequence ID" value="JAS58189.1"/>
    <property type="molecule type" value="Transcribed_RNA"/>
</dbReference>
<reference evidence="14" key="1">
    <citation type="submission" date="2015-11" db="EMBL/GenBank/DDBJ databases">
        <title>De novo transcriptome assembly of four potential Pierce s Disease insect vectors from Arizona vineyards.</title>
        <authorList>
            <person name="Tassone E.E."/>
        </authorList>
    </citation>
    <scope>NUCLEOTIDE SEQUENCE</scope>
</reference>
<comment type="subcellular location">
    <subcellularLocation>
        <location evidence="1">Cytoplasm</location>
        <location evidence="1">Cytoskeleton</location>
        <location evidence="1">Cilium basal body</location>
    </subcellularLocation>
</comment>
<keyword evidence="12" id="KW-0966">Cell projection</keyword>
<evidence type="ECO:0000256" key="8">
    <source>
        <dbReference type="ARBA" id="ARBA00022927"/>
    </source>
</evidence>
<dbReference type="Gene3D" id="3.40.50.300">
    <property type="entry name" value="P-loop containing nucleotide triphosphate hydrolases"/>
    <property type="match status" value="1"/>
</dbReference>
<evidence type="ECO:0000256" key="9">
    <source>
        <dbReference type="ARBA" id="ARBA00023069"/>
    </source>
</evidence>
<evidence type="ECO:0000256" key="6">
    <source>
        <dbReference type="ARBA" id="ARBA00022490"/>
    </source>
</evidence>
<keyword evidence="9" id="KW-0969">Cilium</keyword>
<proteinExistence type="inferred from homology"/>
<dbReference type="InterPro" id="IPR039677">
    <property type="entry name" value="RSG1"/>
</dbReference>
<dbReference type="InterPro" id="IPR027417">
    <property type="entry name" value="P-loop_NTPase"/>
</dbReference>
<evidence type="ECO:0000256" key="13">
    <source>
        <dbReference type="ARBA" id="ARBA00030243"/>
    </source>
</evidence>
<dbReference type="PANTHER" id="PTHR14983">
    <property type="entry name" value="CILIOGENESIS AND PLANAR POLARITY EFFECTOR 2"/>
    <property type="match status" value="1"/>
</dbReference>
<name>A0A1B6FLN9_9HEMI</name>
<keyword evidence="10" id="KW-0342">GTP-binding</keyword>
<evidence type="ECO:0000256" key="4">
    <source>
        <dbReference type="ARBA" id="ARBA00022448"/>
    </source>
</evidence>
<sequence>MSRVSSTSRSIVMMDWQSTAEGETVLQHFYNPQTTGRKLFGILERPSILTQVEEVCYKLFFVGKSAVGKTATVARLAGTATPSSYIETVGIRKTNVYWPVKIWDKVILFKLQCWDAGDNTIRKYSHILPSCKEKVDALVFVFSYSDANSFSELPQLINKMTKDEPSQPASVVIGTRFSSTNKLEVDVAETKEFEQKWRVPVLRLGKSVSSERNEVHKVAPLLNTICERLWIRDQEYLLRHGFTT</sequence>
<protein>
    <recommendedName>
        <fullName evidence="3">Ciliogenesis and planar polarity effector 2</fullName>
    </recommendedName>
    <alternativeName>
        <fullName evidence="13">REM2- and Rab-like small GTPase 1</fullName>
    </alternativeName>
</protein>
<dbReference type="GO" id="GO:0006887">
    <property type="term" value="P:exocytosis"/>
    <property type="evidence" value="ECO:0007669"/>
    <property type="project" value="UniProtKB-KW"/>
</dbReference>
<evidence type="ECO:0000256" key="10">
    <source>
        <dbReference type="ARBA" id="ARBA00023134"/>
    </source>
</evidence>
<dbReference type="SUPFAM" id="SSF52540">
    <property type="entry name" value="P-loop containing nucleoside triphosphate hydrolases"/>
    <property type="match status" value="1"/>
</dbReference>
<evidence type="ECO:0000256" key="1">
    <source>
        <dbReference type="ARBA" id="ARBA00004120"/>
    </source>
</evidence>
<dbReference type="Pfam" id="PF00071">
    <property type="entry name" value="Ras"/>
    <property type="match status" value="1"/>
</dbReference>
<evidence type="ECO:0000256" key="3">
    <source>
        <dbReference type="ARBA" id="ARBA00021423"/>
    </source>
</evidence>
<accession>A0A1B6FLN9</accession>
<evidence type="ECO:0000256" key="2">
    <source>
        <dbReference type="ARBA" id="ARBA00006270"/>
    </source>
</evidence>
<organism evidence="14">
    <name type="scientific">Cuerna arida</name>
    <dbReference type="NCBI Taxonomy" id="1464854"/>
    <lineage>
        <taxon>Eukaryota</taxon>
        <taxon>Metazoa</taxon>
        <taxon>Ecdysozoa</taxon>
        <taxon>Arthropoda</taxon>
        <taxon>Hexapoda</taxon>
        <taxon>Insecta</taxon>
        <taxon>Pterygota</taxon>
        <taxon>Neoptera</taxon>
        <taxon>Paraneoptera</taxon>
        <taxon>Hemiptera</taxon>
        <taxon>Auchenorrhyncha</taxon>
        <taxon>Membracoidea</taxon>
        <taxon>Cicadellidae</taxon>
        <taxon>Cicadellinae</taxon>
        <taxon>Proconiini</taxon>
        <taxon>Cuerna</taxon>
    </lineage>
</organism>
<keyword evidence="7" id="KW-0970">Cilium biogenesis/degradation</keyword>
<keyword evidence="5" id="KW-0268">Exocytosis</keyword>
<evidence type="ECO:0000256" key="5">
    <source>
        <dbReference type="ARBA" id="ARBA00022483"/>
    </source>
</evidence>
<gene>
    <name evidence="14" type="ORF">g.16012</name>
    <name evidence="15" type="ORF">g.16013</name>
</gene>
<comment type="similarity">
    <text evidence="2">Belongs to the small GTPase superfamily. Rab family.</text>
</comment>
<dbReference type="InterPro" id="IPR001806">
    <property type="entry name" value="Small_GTPase"/>
</dbReference>
<dbReference type="GO" id="GO:0015031">
    <property type="term" value="P:protein transport"/>
    <property type="evidence" value="ECO:0007669"/>
    <property type="project" value="UniProtKB-KW"/>
</dbReference>
<keyword evidence="10" id="KW-0547">Nucleotide-binding</keyword>
<evidence type="ECO:0000256" key="11">
    <source>
        <dbReference type="ARBA" id="ARBA00023212"/>
    </source>
</evidence>
<keyword evidence="8" id="KW-0653">Protein transport</keyword>
<dbReference type="EMBL" id="GECZ01018675">
    <property type="protein sequence ID" value="JAS51094.1"/>
    <property type="molecule type" value="Transcribed_RNA"/>
</dbReference>
<evidence type="ECO:0000256" key="12">
    <source>
        <dbReference type="ARBA" id="ARBA00023273"/>
    </source>
</evidence>
<dbReference type="GO" id="GO:0005525">
    <property type="term" value="F:GTP binding"/>
    <property type="evidence" value="ECO:0007669"/>
    <property type="project" value="UniProtKB-KW"/>
</dbReference>
<dbReference type="GO" id="GO:0003924">
    <property type="term" value="F:GTPase activity"/>
    <property type="evidence" value="ECO:0007669"/>
    <property type="project" value="InterPro"/>
</dbReference>
<keyword evidence="4" id="KW-0813">Transport</keyword>
<evidence type="ECO:0000313" key="14">
    <source>
        <dbReference type="EMBL" id="JAS51094.1"/>
    </source>
</evidence>
<keyword evidence="11" id="KW-0206">Cytoskeleton</keyword>
<dbReference type="AlphaFoldDB" id="A0A1B6FLN9"/>
<dbReference type="PANTHER" id="PTHR14983:SF1">
    <property type="entry name" value="CILIOGENESIS AND PLANAR POLARITY EFFECTOR 2"/>
    <property type="match status" value="1"/>
</dbReference>